<keyword evidence="1" id="KW-0032">Aminotransferase</keyword>
<dbReference type="EMBL" id="JACHUQ010000030">
    <property type="protein sequence ID" value="MBZ7975230.1"/>
    <property type="molecule type" value="Genomic_DNA"/>
</dbReference>
<keyword evidence="1" id="KW-0808">Transferase</keyword>
<accession>A0ACC5W431</accession>
<reference evidence="1" key="1">
    <citation type="submission" date="2020-07" db="EMBL/GenBank/DDBJ databases">
        <title>Campylobacter molothri sp. nov. isolated from wild birds.</title>
        <authorList>
            <person name="Miller W.G."/>
            <person name="Chapman M.H."/>
            <person name="Yee E."/>
            <person name="Lopes B.S."/>
            <person name="Forbes K.J."/>
        </authorList>
    </citation>
    <scope>NUCLEOTIDE SEQUENCE</scope>
    <source>
        <strain evidence="1">RM9754</strain>
    </source>
</reference>
<proteinExistence type="predicted"/>
<organism evidence="1 2">
    <name type="scientific">Campylobacter molothri</name>
    <dbReference type="NCBI Taxonomy" id="1032242"/>
    <lineage>
        <taxon>Bacteria</taxon>
        <taxon>Pseudomonadati</taxon>
        <taxon>Campylobacterota</taxon>
        <taxon>Epsilonproteobacteria</taxon>
        <taxon>Campylobacterales</taxon>
        <taxon>Campylobacteraceae</taxon>
        <taxon>Campylobacter</taxon>
    </lineage>
</organism>
<sequence>MLPNKNIQKLVPYTPISHDVWNLKTYDDILKLDWNEAAINPSPQVFKRIYEFLNQGKLNWYPNTQNITLLKVLSLYTNQDSEDYIQIFPSSDAAHENIIDVFLEKDSKVCIIAPTYDNFRARANGVGVKTIYFNLEEDFNLNFDKLNDFLKHNKIDFLYICNPNNPTGICYDIEKMEQLIIGNSSTMFLVDEAYYEFSQKTVQNLVKFHKNLIITRTFSKAFALASFRIGYVISHVENIAYMNKLRNSKNISMLAQVAALGALEDIDYTKQFVKEVNTSREFFKKGVENLGLKTYGQSEANFILLKMKNMDEIFNYLKENKIFIRNYNHIIPEHCRITIGTMEQMKYLLDCLKEFYERKNICTF</sequence>
<evidence type="ECO:0000313" key="1">
    <source>
        <dbReference type="EMBL" id="MBZ7975230.1"/>
    </source>
</evidence>
<comment type="caution">
    <text evidence="1">The sequence shown here is derived from an EMBL/GenBank/DDBJ whole genome shotgun (WGS) entry which is preliminary data.</text>
</comment>
<gene>
    <name evidence="1" type="ORF">H2252_07595</name>
</gene>
<evidence type="ECO:0000313" key="2">
    <source>
        <dbReference type="Proteomes" id="UP001319828"/>
    </source>
</evidence>
<protein>
    <submittedName>
        <fullName evidence="1">Histidinol-phosphate aminotransferase family protein</fullName>
    </submittedName>
</protein>
<name>A0ACC5W431_9BACT</name>
<keyword evidence="2" id="KW-1185">Reference proteome</keyword>
<dbReference type="Proteomes" id="UP001319828">
    <property type="component" value="Unassembled WGS sequence"/>
</dbReference>